<dbReference type="KEGG" id="dsq:DICSQDRAFT_172690"/>
<reference evidence="5 6" key="1">
    <citation type="journal article" date="2012" name="Science">
        <title>The Paleozoic origin of enzymatic lignin decomposition reconstructed from 31 fungal genomes.</title>
        <authorList>
            <person name="Floudas D."/>
            <person name="Binder M."/>
            <person name="Riley R."/>
            <person name="Barry K."/>
            <person name="Blanchette R.A."/>
            <person name="Henrissat B."/>
            <person name="Martinez A.T."/>
            <person name="Otillar R."/>
            <person name="Spatafora J.W."/>
            <person name="Yadav J.S."/>
            <person name="Aerts A."/>
            <person name="Benoit I."/>
            <person name="Boyd A."/>
            <person name="Carlson A."/>
            <person name="Copeland A."/>
            <person name="Coutinho P.M."/>
            <person name="de Vries R.P."/>
            <person name="Ferreira P."/>
            <person name="Findley K."/>
            <person name="Foster B."/>
            <person name="Gaskell J."/>
            <person name="Glotzer D."/>
            <person name="Gorecki P."/>
            <person name="Heitman J."/>
            <person name="Hesse C."/>
            <person name="Hori C."/>
            <person name="Igarashi K."/>
            <person name="Jurgens J.A."/>
            <person name="Kallen N."/>
            <person name="Kersten P."/>
            <person name="Kohler A."/>
            <person name="Kuees U."/>
            <person name="Kumar T.K.A."/>
            <person name="Kuo A."/>
            <person name="LaButti K."/>
            <person name="Larrondo L.F."/>
            <person name="Lindquist E."/>
            <person name="Ling A."/>
            <person name="Lombard V."/>
            <person name="Lucas S."/>
            <person name="Lundell T."/>
            <person name="Martin R."/>
            <person name="McLaughlin D.J."/>
            <person name="Morgenstern I."/>
            <person name="Morin E."/>
            <person name="Murat C."/>
            <person name="Nagy L.G."/>
            <person name="Nolan M."/>
            <person name="Ohm R.A."/>
            <person name="Patyshakuliyeva A."/>
            <person name="Rokas A."/>
            <person name="Ruiz-Duenas F.J."/>
            <person name="Sabat G."/>
            <person name="Salamov A."/>
            <person name="Samejima M."/>
            <person name="Schmutz J."/>
            <person name="Slot J.C."/>
            <person name="St John F."/>
            <person name="Stenlid J."/>
            <person name="Sun H."/>
            <person name="Sun S."/>
            <person name="Syed K."/>
            <person name="Tsang A."/>
            <person name="Wiebenga A."/>
            <person name="Young D."/>
            <person name="Pisabarro A."/>
            <person name="Eastwood D.C."/>
            <person name="Martin F."/>
            <person name="Cullen D."/>
            <person name="Grigoriev I.V."/>
            <person name="Hibbett D.S."/>
        </authorList>
    </citation>
    <scope>NUCLEOTIDE SEQUENCE [LARGE SCALE GENOMIC DNA]</scope>
    <source>
        <strain evidence="5 6">LYAD-421 SS1</strain>
    </source>
</reference>
<evidence type="ECO:0000256" key="1">
    <source>
        <dbReference type="ARBA" id="ARBA00004141"/>
    </source>
</evidence>
<dbReference type="Gene3D" id="1.50.40.10">
    <property type="entry name" value="Mitochondrial carrier domain"/>
    <property type="match status" value="1"/>
</dbReference>
<sequence>MVHYGVPADLLEFRDEFFPQPTPASTTRPKPNLTLDAAAVNVHGLAPGLKMSECGERPDPATINPESRKIDAAFYNVDDVPDDGRQRWADQILSLEFKRDDVSLDPFDEEEENICSTPTLTPNAQHVALFTLVVLGTRIRFVRWDRSGTVVTRAFDYVQKWNVSCEILWRIGNCTMTQLGFDPSATRLYPGQAEYNLMDTAADNVEGDVVGTEHVVSGSKLPDGHFKYIMKKESYILRSLLDPALKGQARAPDLEMRELAPKVHIDKNEEFAEDNNPVLRFRPTLPRSRTPAAWTYPALFTIFREEGPAALYKGFVPKVLRLAPGGGVLLTEDVKRVNSTTSKLLVRHTSELAPDLSVSDISTTTPLCC</sequence>
<organism evidence="5 6">
    <name type="scientific">Dichomitus squalens (strain LYAD-421)</name>
    <name type="common">Western red white-rot fungus</name>
    <dbReference type="NCBI Taxonomy" id="732165"/>
    <lineage>
        <taxon>Eukaryota</taxon>
        <taxon>Fungi</taxon>
        <taxon>Dikarya</taxon>
        <taxon>Basidiomycota</taxon>
        <taxon>Agaricomycotina</taxon>
        <taxon>Agaricomycetes</taxon>
        <taxon>Polyporales</taxon>
        <taxon>Polyporaceae</taxon>
        <taxon>Dichomitus</taxon>
    </lineage>
</organism>
<evidence type="ECO:0000313" key="6">
    <source>
        <dbReference type="Proteomes" id="UP000053319"/>
    </source>
</evidence>
<dbReference type="OrthoDB" id="2755487at2759"/>
<dbReference type="GO" id="GO:0016020">
    <property type="term" value="C:membrane"/>
    <property type="evidence" value="ECO:0007669"/>
    <property type="project" value="UniProtKB-SubCell"/>
</dbReference>
<gene>
    <name evidence="5" type="ORF">DICSQDRAFT_172690</name>
</gene>
<keyword evidence="3" id="KW-1133">Transmembrane helix</keyword>
<keyword evidence="2" id="KW-0812">Transmembrane</keyword>
<accession>R7SRA2</accession>
<evidence type="ECO:0000256" key="3">
    <source>
        <dbReference type="ARBA" id="ARBA00022989"/>
    </source>
</evidence>
<dbReference type="SUPFAM" id="SSF103506">
    <property type="entry name" value="Mitochondrial carrier"/>
    <property type="match status" value="1"/>
</dbReference>
<dbReference type="Proteomes" id="UP000053319">
    <property type="component" value="Unassembled WGS sequence"/>
</dbReference>
<keyword evidence="4" id="KW-0472">Membrane</keyword>
<dbReference type="AlphaFoldDB" id="R7SRA2"/>
<dbReference type="InterPro" id="IPR023395">
    <property type="entry name" value="MCP_dom_sf"/>
</dbReference>
<evidence type="ECO:0008006" key="7">
    <source>
        <dbReference type="Google" id="ProtNLM"/>
    </source>
</evidence>
<protein>
    <recommendedName>
        <fullName evidence="7">Fungal-type protein kinase domain-containing protein</fullName>
    </recommendedName>
</protein>
<dbReference type="GeneID" id="18839622"/>
<evidence type="ECO:0000256" key="4">
    <source>
        <dbReference type="ARBA" id="ARBA00023136"/>
    </source>
</evidence>
<evidence type="ECO:0000313" key="5">
    <source>
        <dbReference type="EMBL" id="EJF58679.1"/>
    </source>
</evidence>
<evidence type="ECO:0000256" key="2">
    <source>
        <dbReference type="ARBA" id="ARBA00022692"/>
    </source>
</evidence>
<dbReference type="HOGENOM" id="CLU_750107_0_0_1"/>
<dbReference type="RefSeq" id="XP_007368512.1">
    <property type="nucleotide sequence ID" value="XM_007368450.1"/>
</dbReference>
<dbReference type="Pfam" id="PF00153">
    <property type="entry name" value="Mito_carr"/>
    <property type="match status" value="1"/>
</dbReference>
<comment type="subcellular location">
    <subcellularLocation>
        <location evidence="1">Membrane</location>
        <topology evidence="1">Multi-pass membrane protein</topology>
    </subcellularLocation>
</comment>
<dbReference type="InterPro" id="IPR018108">
    <property type="entry name" value="MCP_transmembrane"/>
</dbReference>
<proteinExistence type="predicted"/>
<name>R7SRA2_DICSQ</name>
<dbReference type="EMBL" id="JH719432">
    <property type="protein sequence ID" value="EJF58679.1"/>
    <property type="molecule type" value="Genomic_DNA"/>
</dbReference>